<dbReference type="EMBL" id="JYDL01000105">
    <property type="protein sequence ID" value="KRX16551.1"/>
    <property type="molecule type" value="Genomic_DNA"/>
</dbReference>
<name>A0A0V0RQ61_9BILA</name>
<proteinExistence type="predicted"/>
<comment type="caution">
    <text evidence="1">The sequence shown here is derived from an EMBL/GenBank/DDBJ whole genome shotgun (WGS) entry which is preliminary data.</text>
</comment>
<accession>A0A0V0RQ61</accession>
<reference evidence="1 2" key="1">
    <citation type="submission" date="2015-01" db="EMBL/GenBank/DDBJ databases">
        <title>Evolution of Trichinella species and genotypes.</title>
        <authorList>
            <person name="Korhonen P.K."/>
            <person name="Edoardo P."/>
            <person name="Giuseppe L.R."/>
            <person name="Gasser R.B."/>
        </authorList>
    </citation>
    <scope>NUCLEOTIDE SEQUENCE [LARGE SCALE GENOMIC DNA]</scope>
    <source>
        <strain evidence="1">ISS37</strain>
    </source>
</reference>
<dbReference type="Proteomes" id="UP000054630">
    <property type="component" value="Unassembled WGS sequence"/>
</dbReference>
<protein>
    <submittedName>
        <fullName evidence="1">Uncharacterized protein</fullName>
    </submittedName>
</protein>
<gene>
    <name evidence="1" type="ORF">T07_12512</name>
</gene>
<evidence type="ECO:0000313" key="1">
    <source>
        <dbReference type="EMBL" id="KRX16551.1"/>
    </source>
</evidence>
<dbReference type="AlphaFoldDB" id="A0A0V0RQ61"/>
<organism evidence="1 2">
    <name type="scientific">Trichinella nelsoni</name>
    <dbReference type="NCBI Taxonomy" id="6336"/>
    <lineage>
        <taxon>Eukaryota</taxon>
        <taxon>Metazoa</taxon>
        <taxon>Ecdysozoa</taxon>
        <taxon>Nematoda</taxon>
        <taxon>Enoplea</taxon>
        <taxon>Dorylaimia</taxon>
        <taxon>Trichinellida</taxon>
        <taxon>Trichinellidae</taxon>
        <taxon>Trichinella</taxon>
    </lineage>
</organism>
<keyword evidence="2" id="KW-1185">Reference proteome</keyword>
<sequence length="62" mass="7085">MYLEWLLGRRKIISSPVSFVSYSAVTSYLLDFKNLVQRLVNGESHLCEDLKLASPANEKKIL</sequence>
<evidence type="ECO:0000313" key="2">
    <source>
        <dbReference type="Proteomes" id="UP000054630"/>
    </source>
</evidence>